<evidence type="ECO:0000256" key="2">
    <source>
        <dbReference type="ARBA" id="ARBA00022801"/>
    </source>
</evidence>
<gene>
    <name evidence="6" type="ORF">CLV70_101308</name>
</gene>
<feature type="signal peptide" evidence="4">
    <location>
        <begin position="1"/>
        <end position="31"/>
    </location>
</feature>
<dbReference type="Pfam" id="PF01476">
    <property type="entry name" value="LysM"/>
    <property type="match status" value="1"/>
</dbReference>
<dbReference type="Proteomes" id="UP000239209">
    <property type="component" value="Unassembled WGS sequence"/>
</dbReference>
<sequence length="212" mass="21960">MAQIRKQSLRALGLVVAGAAGTVALMAPASAASAKSGVNWDAVAQCESGGNWSINTGNGYYGGLQFSRSTWKAYGGGKYASTANKASRAQQIRIAERVLDGQGIGAWPVCGKKAGSTKSYSGRNTSGSTAKSHKSSSHRSSSKSSRTTTHRSAPKVTAKATGATYTVRPGDTLAKIASAEHVKGGWRALYQLNRGVVGTDPNLIFPGQRLAV</sequence>
<dbReference type="PROSITE" id="PS51782">
    <property type="entry name" value="LYSM"/>
    <property type="match status" value="1"/>
</dbReference>
<keyword evidence="2" id="KW-0378">Hydrolase</keyword>
<evidence type="ECO:0000313" key="6">
    <source>
        <dbReference type="EMBL" id="PRY33147.1"/>
    </source>
</evidence>
<dbReference type="InterPro" id="IPR023346">
    <property type="entry name" value="Lysozyme-like_dom_sf"/>
</dbReference>
<keyword evidence="4" id="KW-0732">Signal</keyword>
<organism evidence="6 7">
    <name type="scientific">Pseudosporangium ferrugineum</name>
    <dbReference type="NCBI Taxonomy" id="439699"/>
    <lineage>
        <taxon>Bacteria</taxon>
        <taxon>Bacillati</taxon>
        <taxon>Actinomycetota</taxon>
        <taxon>Actinomycetes</taxon>
        <taxon>Micromonosporales</taxon>
        <taxon>Micromonosporaceae</taxon>
        <taxon>Pseudosporangium</taxon>
    </lineage>
</organism>
<reference evidence="6 7" key="1">
    <citation type="submission" date="2018-03" db="EMBL/GenBank/DDBJ databases">
        <title>Genomic Encyclopedia of Archaeal and Bacterial Type Strains, Phase II (KMG-II): from individual species to whole genera.</title>
        <authorList>
            <person name="Goeker M."/>
        </authorList>
    </citation>
    <scope>NUCLEOTIDE SEQUENCE [LARGE SCALE GENOMIC DNA]</scope>
    <source>
        <strain evidence="6 7">DSM 45348</strain>
    </source>
</reference>
<dbReference type="Gene3D" id="3.10.350.10">
    <property type="entry name" value="LysM domain"/>
    <property type="match status" value="1"/>
</dbReference>
<dbReference type="AlphaFoldDB" id="A0A2T0SID9"/>
<dbReference type="PANTHER" id="PTHR34700">
    <property type="entry name" value="POTASSIUM BINDING PROTEIN KBP"/>
    <property type="match status" value="1"/>
</dbReference>
<dbReference type="InterPro" id="IPR018392">
    <property type="entry name" value="LysM"/>
</dbReference>
<evidence type="ECO:0000256" key="3">
    <source>
        <dbReference type="SAM" id="MobiDB-lite"/>
    </source>
</evidence>
<dbReference type="CDD" id="cd13925">
    <property type="entry name" value="RPF"/>
    <property type="match status" value="1"/>
</dbReference>
<dbReference type="Pfam" id="PF06737">
    <property type="entry name" value="Transglycosylas"/>
    <property type="match status" value="1"/>
</dbReference>
<evidence type="ECO:0000256" key="1">
    <source>
        <dbReference type="ARBA" id="ARBA00010830"/>
    </source>
</evidence>
<dbReference type="CDD" id="cd00118">
    <property type="entry name" value="LysM"/>
    <property type="match status" value="1"/>
</dbReference>
<comment type="caution">
    <text evidence="6">The sequence shown here is derived from an EMBL/GenBank/DDBJ whole genome shotgun (WGS) entry which is preliminary data.</text>
</comment>
<feature type="chain" id="PRO_5039258388" evidence="4">
    <location>
        <begin position="32"/>
        <end position="212"/>
    </location>
</feature>
<feature type="region of interest" description="Disordered" evidence="3">
    <location>
        <begin position="113"/>
        <end position="163"/>
    </location>
</feature>
<dbReference type="SUPFAM" id="SSF53955">
    <property type="entry name" value="Lysozyme-like"/>
    <property type="match status" value="1"/>
</dbReference>
<feature type="compositionally biased region" description="Basic residues" evidence="3">
    <location>
        <begin position="131"/>
        <end position="141"/>
    </location>
</feature>
<protein>
    <submittedName>
        <fullName evidence="6">LysM domain-containing protein</fullName>
    </submittedName>
</protein>
<dbReference type="EMBL" id="PVZG01000001">
    <property type="protein sequence ID" value="PRY33147.1"/>
    <property type="molecule type" value="Genomic_DNA"/>
</dbReference>
<evidence type="ECO:0000256" key="4">
    <source>
        <dbReference type="SAM" id="SignalP"/>
    </source>
</evidence>
<comment type="similarity">
    <text evidence="1">Belongs to the transglycosylase family. Rpf subfamily.</text>
</comment>
<dbReference type="PANTHER" id="PTHR34700:SF4">
    <property type="entry name" value="PHAGE-LIKE ELEMENT PBSX PROTEIN XKDP"/>
    <property type="match status" value="1"/>
</dbReference>
<name>A0A2T0SID9_9ACTN</name>
<dbReference type="InterPro" id="IPR036779">
    <property type="entry name" value="LysM_dom_sf"/>
</dbReference>
<evidence type="ECO:0000313" key="7">
    <source>
        <dbReference type="Proteomes" id="UP000239209"/>
    </source>
</evidence>
<evidence type="ECO:0000259" key="5">
    <source>
        <dbReference type="PROSITE" id="PS51782"/>
    </source>
</evidence>
<dbReference type="OrthoDB" id="1404170at2"/>
<accession>A0A2T0SID9</accession>
<dbReference type="Gene3D" id="1.10.530.10">
    <property type="match status" value="1"/>
</dbReference>
<dbReference type="RefSeq" id="WP_106124486.1">
    <property type="nucleotide sequence ID" value="NZ_PVZG01000001.1"/>
</dbReference>
<dbReference type="SMART" id="SM00257">
    <property type="entry name" value="LysM"/>
    <property type="match status" value="1"/>
</dbReference>
<feature type="domain" description="LysM" evidence="5">
    <location>
        <begin position="163"/>
        <end position="212"/>
    </location>
</feature>
<dbReference type="InterPro" id="IPR052196">
    <property type="entry name" value="Bact_Kbp"/>
</dbReference>
<proteinExistence type="inferred from homology"/>
<dbReference type="InterPro" id="IPR010618">
    <property type="entry name" value="RPF"/>
</dbReference>
<dbReference type="GO" id="GO:0016787">
    <property type="term" value="F:hydrolase activity"/>
    <property type="evidence" value="ECO:0007669"/>
    <property type="project" value="UniProtKB-KW"/>
</dbReference>
<keyword evidence="7" id="KW-1185">Reference proteome</keyword>
<dbReference type="SUPFAM" id="SSF54106">
    <property type="entry name" value="LysM domain"/>
    <property type="match status" value="1"/>
</dbReference>